<name>A0ABS8JJK4_9GAMM</name>
<proteinExistence type="predicted"/>
<dbReference type="Proteomes" id="UP001165293">
    <property type="component" value="Unassembled WGS sequence"/>
</dbReference>
<evidence type="ECO:0000313" key="2">
    <source>
        <dbReference type="Proteomes" id="UP001165293"/>
    </source>
</evidence>
<accession>A0ABS8JJK4</accession>
<reference evidence="1" key="1">
    <citation type="submission" date="2021-10" db="EMBL/GenBank/DDBJ databases">
        <authorList>
            <person name="Lyu M."/>
            <person name="Wang X."/>
            <person name="Meng X."/>
            <person name="Xu K."/>
        </authorList>
    </citation>
    <scope>NUCLEOTIDE SEQUENCE</scope>
    <source>
        <strain evidence="1">A6</strain>
    </source>
</reference>
<gene>
    <name evidence="1" type="ORF">LK996_11910</name>
</gene>
<organism evidence="1 2">
    <name type="scientific">Noviluteimonas lactosilytica</name>
    <dbReference type="NCBI Taxonomy" id="2888523"/>
    <lineage>
        <taxon>Bacteria</taxon>
        <taxon>Pseudomonadati</taxon>
        <taxon>Pseudomonadota</taxon>
        <taxon>Gammaproteobacteria</taxon>
        <taxon>Lysobacterales</taxon>
        <taxon>Lysobacteraceae</taxon>
        <taxon>Noviluteimonas</taxon>
    </lineage>
</organism>
<dbReference type="EMBL" id="JAJGAK010000003">
    <property type="protein sequence ID" value="MCC8363777.1"/>
    <property type="molecule type" value="Genomic_DNA"/>
</dbReference>
<dbReference type="RefSeq" id="WP_230527582.1">
    <property type="nucleotide sequence ID" value="NZ_JAJGAK010000003.1"/>
</dbReference>
<protein>
    <submittedName>
        <fullName evidence="1">Uncharacterized protein</fullName>
    </submittedName>
</protein>
<evidence type="ECO:0000313" key="1">
    <source>
        <dbReference type="EMBL" id="MCC8363777.1"/>
    </source>
</evidence>
<sequence>MEQVWIRSIAIDDQALLQVEPTLPPSRDLRFVYRSATGVTWNEKAGTLHPVNGSGSMS</sequence>
<comment type="caution">
    <text evidence="1">The sequence shown here is derived from an EMBL/GenBank/DDBJ whole genome shotgun (WGS) entry which is preliminary data.</text>
</comment>
<dbReference type="Gene3D" id="2.20.20.40">
    <property type="entry name" value="Integron cassette protein"/>
    <property type="match status" value="1"/>
</dbReference>
<keyword evidence="2" id="KW-1185">Reference proteome</keyword>